<gene>
    <name evidence="1" type="ORF">KCG44_04600</name>
</gene>
<dbReference type="EMBL" id="JAGSPA010000001">
    <property type="protein sequence ID" value="MBV7256061.1"/>
    <property type="molecule type" value="Genomic_DNA"/>
</dbReference>
<proteinExistence type="predicted"/>
<comment type="caution">
    <text evidence="1">The sequence shown here is derived from an EMBL/GenBank/DDBJ whole genome shotgun (WGS) entry which is preliminary data.</text>
</comment>
<protein>
    <recommendedName>
        <fullName evidence="3">SnoaL-like domain-containing protein</fullName>
    </recommendedName>
</protein>
<name>A0ABS6SDR4_9SPHN</name>
<keyword evidence="2" id="KW-1185">Reference proteome</keyword>
<dbReference type="RefSeq" id="WP_218444495.1">
    <property type="nucleotide sequence ID" value="NZ_JAGSPA010000001.1"/>
</dbReference>
<accession>A0ABS6SDR4</accession>
<organism evidence="1 2">
    <name type="scientific">Pacificimonas pallii</name>
    <dbReference type="NCBI Taxonomy" id="2827236"/>
    <lineage>
        <taxon>Bacteria</taxon>
        <taxon>Pseudomonadati</taxon>
        <taxon>Pseudomonadota</taxon>
        <taxon>Alphaproteobacteria</taxon>
        <taxon>Sphingomonadales</taxon>
        <taxon>Sphingosinicellaceae</taxon>
        <taxon>Pacificimonas</taxon>
    </lineage>
</organism>
<dbReference type="Proteomes" id="UP000722336">
    <property type="component" value="Unassembled WGS sequence"/>
</dbReference>
<reference evidence="1 2" key="1">
    <citation type="submission" date="2021-04" db="EMBL/GenBank/DDBJ databases">
        <authorList>
            <person name="Pira H."/>
            <person name="Risdian C."/>
            <person name="Wink J."/>
        </authorList>
    </citation>
    <scope>NUCLEOTIDE SEQUENCE [LARGE SCALE GENOMIC DNA]</scope>
    <source>
        <strain evidence="1 2">WHA3</strain>
    </source>
</reference>
<sequence length="145" mass="15835">MAELFAAMEDFFTDYAAALNANDEDVVMSFLAIPHGVRIGPETTFIETPEELRAHMDVRMMRHEAAGTDMVHITVEEVSGLPGDAAAVRLHWELIDEEGSEAACFDTRETLAAMDGVWAIVASDLTDEIAVLARHGQELPPGLTH</sequence>
<evidence type="ECO:0000313" key="2">
    <source>
        <dbReference type="Proteomes" id="UP000722336"/>
    </source>
</evidence>
<evidence type="ECO:0008006" key="3">
    <source>
        <dbReference type="Google" id="ProtNLM"/>
    </source>
</evidence>
<evidence type="ECO:0000313" key="1">
    <source>
        <dbReference type="EMBL" id="MBV7256061.1"/>
    </source>
</evidence>